<feature type="compositionally biased region" description="Basic residues" evidence="2">
    <location>
        <begin position="1"/>
        <end position="21"/>
    </location>
</feature>
<dbReference type="EMBL" id="JABANP010000310">
    <property type="protein sequence ID" value="KAF4684482.1"/>
    <property type="molecule type" value="Genomic_DNA"/>
</dbReference>
<dbReference type="OrthoDB" id="10512045at2759"/>
<accession>A0A7J6NKP9</accession>
<dbReference type="Gene3D" id="1.10.150.130">
    <property type="match status" value="1"/>
</dbReference>
<dbReference type="Gene3D" id="3.30.420.10">
    <property type="entry name" value="Ribonuclease H-like superfamily/Ribonuclease H"/>
    <property type="match status" value="1"/>
</dbReference>
<dbReference type="InterPro" id="IPR036397">
    <property type="entry name" value="RNaseH_sf"/>
</dbReference>
<dbReference type="InterPro" id="IPR010998">
    <property type="entry name" value="Integrase_recombinase_N"/>
</dbReference>
<sequence length="987" mass="109459">MSIRSRRSSAARNRQRRRYTSRLRERTRVRSPPHVPRTALTHARSFEAPSADSVLDHVQDLFDRGVEHLQGKSLAPIRDGTGLGSALPSEFVCSSPEEQSLQVLSIILDASREFGVDKAIASISGAPSPDQALLLESKVVQAAAKCSRCLASYLRCSQRSASSGSPIKVELLSALVRALRDKDVTLAQDIDHGLSLGIDRPLEPTGLFPPYSHHDQASALERFHLGIRANYKSVEMNQAVTERLIEEEVRLNRMRELSPEEAADPRRVFARMALLEKKSAAAAGPASSADTGQSLLSRYRLVEDYKRNGLNEAMHPVERLSWKKCQFNLGTIDYIGYRLSVTCDDCTIQIKPDMTLLELLAAGSALTSAHCLLQLLEVSSPVYIHLYTDSSAVVGCLNKLYSPSNKLAPVLQVFASVLASIGGCLDVEHIKGEDNWLADGLSRLRVIRPPAHWKKWHSDFCFSVPAAPRTVTKSTCPSRERPNRKAALVRARTLSPAMLHTFCLNAYAPRSLSQMKSVWKFYEATCKAIRVPALPLSKASLCGFIWTMTTENYAYNSVLRYLNHIYSKNKILGFASPSATIMFWVNLSLRSAGKVLGKGKGRWSGTETLTAHYLRDASDEVTRIANEVARVWSKRSRERSLTLRASGLGVEYSAFMGLQVRDRLGFGGSESSLTELRLPQVPVLARPTPPPHTQRFHLEVLANGSEVERRSPDALSLFFNRGLREATCACRTAIASCSIAFGLGTFCLRVSLAAVVRRVGVTAEALSDESVSDTLLSGLHSRFNLKLGIPAREFAARLRRPCRPDRWHDLPFFDIKKQPLQLRLQLTSMNLYLTGLYFLFVASQCDSEVFLSNDVGATAESGILIDETYYYSYRPVEKVPGILNFRFTSQQGGRVIITANRQRLPRGQYNCGYKLQQSSSRASRMTLTLTGQCAQLVDDSGGYFDNTFLTGSYIESKVTHIYTGAAIRYTELNVPTATAGYDIFVIY</sequence>
<dbReference type="Proteomes" id="UP000541610">
    <property type="component" value="Unassembled WGS sequence"/>
</dbReference>
<feature type="region of interest" description="Disordered" evidence="2">
    <location>
        <begin position="1"/>
        <end position="36"/>
    </location>
</feature>
<reference evidence="3 4" key="1">
    <citation type="submission" date="2020-04" db="EMBL/GenBank/DDBJ databases">
        <title>Perkinsus olseni comparative genomics.</title>
        <authorList>
            <person name="Bogema D.R."/>
        </authorList>
    </citation>
    <scope>NUCLEOTIDE SEQUENCE [LARGE SCALE GENOMIC DNA]</scope>
    <source>
        <strain evidence="3">00978-12</strain>
    </source>
</reference>
<evidence type="ECO:0000256" key="2">
    <source>
        <dbReference type="SAM" id="MobiDB-lite"/>
    </source>
</evidence>
<gene>
    <name evidence="3" type="ORF">FOZ60_007824</name>
</gene>
<name>A0A7J6NKP9_PEROL</name>
<evidence type="ECO:0000313" key="4">
    <source>
        <dbReference type="Proteomes" id="UP000541610"/>
    </source>
</evidence>
<proteinExistence type="predicted"/>
<comment type="caution">
    <text evidence="3">The sequence shown here is derived from an EMBL/GenBank/DDBJ whole genome shotgun (WGS) entry which is preliminary data.</text>
</comment>
<evidence type="ECO:0000256" key="1">
    <source>
        <dbReference type="ARBA" id="ARBA00023125"/>
    </source>
</evidence>
<evidence type="ECO:0000313" key="3">
    <source>
        <dbReference type="EMBL" id="KAF4684482.1"/>
    </source>
</evidence>
<keyword evidence="1" id="KW-0238">DNA-binding</keyword>
<organism evidence="3 4">
    <name type="scientific">Perkinsus olseni</name>
    <name type="common">Perkinsus atlanticus</name>
    <dbReference type="NCBI Taxonomy" id="32597"/>
    <lineage>
        <taxon>Eukaryota</taxon>
        <taxon>Sar</taxon>
        <taxon>Alveolata</taxon>
        <taxon>Perkinsozoa</taxon>
        <taxon>Perkinsea</taxon>
        <taxon>Perkinsida</taxon>
        <taxon>Perkinsidae</taxon>
        <taxon>Perkinsus</taxon>
    </lineage>
</organism>
<dbReference type="GO" id="GO:0003677">
    <property type="term" value="F:DNA binding"/>
    <property type="evidence" value="ECO:0007669"/>
    <property type="project" value="UniProtKB-KW"/>
</dbReference>
<dbReference type="AlphaFoldDB" id="A0A7J6NKP9"/>
<protein>
    <submittedName>
        <fullName evidence="3">Uncharacterized protein</fullName>
    </submittedName>
</protein>
<dbReference type="SUPFAM" id="SSF47823">
    <property type="entry name" value="lambda integrase-like, N-terminal domain"/>
    <property type="match status" value="1"/>
</dbReference>